<dbReference type="Pfam" id="PF26238">
    <property type="entry name" value="DUF8054_M"/>
    <property type="match status" value="1"/>
</dbReference>
<keyword evidence="2" id="KW-1133">Transmembrane helix</keyword>
<gene>
    <name evidence="6" type="ORF">ACFPFO_01280</name>
</gene>
<feature type="compositionally biased region" description="Acidic residues" evidence="1">
    <location>
        <begin position="106"/>
        <end position="118"/>
    </location>
</feature>
<feature type="domain" description="DUF8054" evidence="5">
    <location>
        <begin position="163"/>
        <end position="279"/>
    </location>
</feature>
<accession>A0ABD5Q9S0</accession>
<comment type="caution">
    <text evidence="6">The sequence shown here is derived from an EMBL/GenBank/DDBJ whole genome shotgun (WGS) entry which is preliminary data.</text>
</comment>
<keyword evidence="7" id="KW-1185">Reference proteome</keyword>
<feature type="domain" description="DUF8054" evidence="4">
    <location>
        <begin position="283"/>
        <end position="323"/>
    </location>
</feature>
<feature type="transmembrane region" description="Helical" evidence="2">
    <location>
        <begin position="51"/>
        <end position="70"/>
    </location>
</feature>
<evidence type="ECO:0000259" key="3">
    <source>
        <dbReference type="Pfam" id="PF26236"/>
    </source>
</evidence>
<keyword evidence="2" id="KW-0812">Transmembrane</keyword>
<dbReference type="Pfam" id="PF26236">
    <property type="entry name" value="DUF8054_N"/>
    <property type="match status" value="1"/>
</dbReference>
<feature type="region of interest" description="Disordered" evidence="1">
    <location>
        <begin position="95"/>
        <end position="149"/>
    </location>
</feature>
<evidence type="ECO:0000256" key="1">
    <source>
        <dbReference type="SAM" id="MobiDB-lite"/>
    </source>
</evidence>
<evidence type="ECO:0000259" key="4">
    <source>
        <dbReference type="Pfam" id="PF26237"/>
    </source>
</evidence>
<dbReference type="EMBL" id="JBHSJG010000004">
    <property type="protein sequence ID" value="MFC4986428.1"/>
    <property type="molecule type" value="Genomic_DNA"/>
</dbReference>
<feature type="domain" description="DUF8054" evidence="3">
    <location>
        <begin position="10"/>
        <end position="93"/>
    </location>
</feature>
<dbReference type="Pfam" id="PF26237">
    <property type="entry name" value="DUF8054_C"/>
    <property type="match status" value="1"/>
</dbReference>
<dbReference type="Proteomes" id="UP001595925">
    <property type="component" value="Unassembled WGS sequence"/>
</dbReference>
<evidence type="ECO:0000259" key="5">
    <source>
        <dbReference type="Pfam" id="PF26238"/>
    </source>
</evidence>
<reference evidence="6 7" key="1">
    <citation type="journal article" date="2019" name="Int. J. Syst. Evol. Microbiol.">
        <title>The Global Catalogue of Microorganisms (GCM) 10K type strain sequencing project: providing services to taxonomists for standard genome sequencing and annotation.</title>
        <authorList>
            <consortium name="The Broad Institute Genomics Platform"/>
            <consortium name="The Broad Institute Genome Sequencing Center for Infectious Disease"/>
            <person name="Wu L."/>
            <person name="Ma J."/>
        </authorList>
    </citation>
    <scope>NUCLEOTIDE SEQUENCE [LARGE SCALE GENOMIC DNA]</scope>
    <source>
        <strain evidence="6 7">CGMCC 1.15824</strain>
    </source>
</reference>
<proteinExistence type="predicted"/>
<evidence type="ECO:0000313" key="7">
    <source>
        <dbReference type="Proteomes" id="UP001595925"/>
    </source>
</evidence>
<dbReference type="InterPro" id="IPR058775">
    <property type="entry name" value="DUF8054_M"/>
</dbReference>
<dbReference type="RefSeq" id="WP_114577885.1">
    <property type="nucleotide sequence ID" value="NZ_JAIVEF010000012.1"/>
</dbReference>
<dbReference type="AlphaFoldDB" id="A0ABD5Q9S0"/>
<evidence type="ECO:0000256" key="2">
    <source>
        <dbReference type="SAM" id="Phobius"/>
    </source>
</evidence>
<name>A0ABD5Q9S0_9EURY</name>
<dbReference type="InterPro" id="IPR058674">
    <property type="entry name" value="DUF8054_N"/>
</dbReference>
<evidence type="ECO:0000313" key="6">
    <source>
        <dbReference type="EMBL" id="MFC4986428.1"/>
    </source>
</evidence>
<protein>
    <submittedName>
        <fullName evidence="6">Uncharacterized protein</fullName>
    </submittedName>
</protein>
<keyword evidence="2" id="KW-0472">Membrane</keyword>
<feature type="compositionally biased region" description="Acidic residues" evidence="1">
    <location>
        <begin position="129"/>
        <end position="142"/>
    </location>
</feature>
<sequence>MRARASELIDALRRPEYVGENRCLPCTVVNVAVALAGSALVARSRNRRGRLFATGTLAGSLATIYLRGYLVPGTPELTKRYLPERVLAAFGKEPTREGTRYGGWEPIDDDTVDVETGDAEQRGSGSDDAATEDDMGGDTDADEGNRERETMERIEYRRENEVDPEAFLASIDAVEPTADGTDLRLTDEFAESVEAGLERHREEPRDLEALADLFDVDRAAVTVKDRDYPAIAVGQRIRKWPSDGALVADLATAEAIEDRTDRWRAVPLEQRVEILEALRAFHERCPSCGGPISMSSDTVESCCRSYEVATLGCEECESPLLEFDPDAVERRASDAGARL</sequence>
<organism evidence="6 7">
    <name type="scientific">Saliphagus infecundisoli</name>
    <dbReference type="NCBI Taxonomy" id="1849069"/>
    <lineage>
        <taxon>Archaea</taxon>
        <taxon>Methanobacteriati</taxon>
        <taxon>Methanobacteriota</taxon>
        <taxon>Stenosarchaea group</taxon>
        <taxon>Halobacteria</taxon>
        <taxon>Halobacteriales</taxon>
        <taxon>Natrialbaceae</taxon>
        <taxon>Saliphagus</taxon>
    </lineage>
</organism>
<dbReference type="InterPro" id="IPR058675">
    <property type="entry name" value="DUF8054_C"/>
</dbReference>